<sequence length="92" mass="10212">MNAEWFLVGGAWLFGLVLLMVVVLLAVMVVRAFVTATRGGQEPFLLHPAATHHAPPPRSVARQILDQRLAHGRITLDEYQERLRVLGESSNV</sequence>
<keyword evidence="1" id="KW-0812">Transmembrane</keyword>
<reference evidence="2 3" key="1">
    <citation type="submission" date="2016-10" db="EMBL/GenBank/DDBJ databases">
        <authorList>
            <person name="de Groot N.N."/>
        </authorList>
    </citation>
    <scope>NUCLEOTIDE SEQUENCE [LARGE SCALE GENOMIC DNA]</scope>
    <source>
        <strain evidence="2 3">DSM 20117</strain>
    </source>
</reference>
<name>A0A1H0ZEI7_9MICC</name>
<evidence type="ECO:0000313" key="2">
    <source>
        <dbReference type="EMBL" id="SDQ25576.1"/>
    </source>
</evidence>
<evidence type="ECO:0008006" key="4">
    <source>
        <dbReference type="Google" id="ProtNLM"/>
    </source>
</evidence>
<keyword evidence="3" id="KW-1185">Reference proteome</keyword>
<gene>
    <name evidence="2" type="ORF">SAMN04489742_0292</name>
</gene>
<keyword evidence="1" id="KW-1133">Transmembrane helix</keyword>
<feature type="transmembrane region" description="Helical" evidence="1">
    <location>
        <begin position="12"/>
        <end position="34"/>
    </location>
</feature>
<evidence type="ECO:0000256" key="1">
    <source>
        <dbReference type="SAM" id="Phobius"/>
    </source>
</evidence>
<dbReference type="Proteomes" id="UP000181917">
    <property type="component" value="Unassembled WGS sequence"/>
</dbReference>
<accession>A0A1H0ZEI7</accession>
<proteinExistence type="predicted"/>
<organism evidence="2 3">
    <name type="scientific">Crystallibacter crystallopoietes</name>
    <dbReference type="NCBI Taxonomy" id="37928"/>
    <lineage>
        <taxon>Bacteria</taxon>
        <taxon>Bacillati</taxon>
        <taxon>Actinomycetota</taxon>
        <taxon>Actinomycetes</taxon>
        <taxon>Micrococcales</taxon>
        <taxon>Micrococcaceae</taxon>
        <taxon>Crystallibacter</taxon>
    </lineage>
</organism>
<protein>
    <recommendedName>
        <fullName evidence="4">Short C-terminal domain-containing protein</fullName>
    </recommendedName>
</protein>
<dbReference type="AlphaFoldDB" id="A0A1H0ZEI7"/>
<dbReference type="OrthoDB" id="3748887at2"/>
<dbReference type="RefSeq" id="WP_074698746.1">
    <property type="nucleotide sequence ID" value="NZ_CP018863.1"/>
</dbReference>
<evidence type="ECO:0000313" key="3">
    <source>
        <dbReference type="Proteomes" id="UP000181917"/>
    </source>
</evidence>
<keyword evidence="1" id="KW-0472">Membrane</keyword>
<dbReference type="KEGG" id="acry:AC20117_15805"/>
<dbReference type="EMBL" id="FNKH01000002">
    <property type="protein sequence ID" value="SDQ25576.1"/>
    <property type="molecule type" value="Genomic_DNA"/>
</dbReference>